<feature type="compositionally biased region" description="Gly residues" evidence="1">
    <location>
        <begin position="44"/>
        <end position="53"/>
    </location>
</feature>
<dbReference type="Proteomes" id="UP000295620">
    <property type="component" value="Unassembled WGS sequence"/>
</dbReference>
<dbReference type="RefSeq" id="WP_133575541.1">
    <property type="nucleotide sequence ID" value="NZ_SNYC01000004.1"/>
</dbReference>
<evidence type="ECO:0000256" key="1">
    <source>
        <dbReference type="SAM" id="MobiDB-lite"/>
    </source>
</evidence>
<protein>
    <submittedName>
        <fullName evidence="3">Uncharacterized protein</fullName>
    </submittedName>
</protein>
<sequence>MFLPLIIAILLGLTSPANTNCNHNNNSTVTTNDDPGSGDDPKGNPGGDTGGENGHLPPPKP</sequence>
<evidence type="ECO:0000313" key="4">
    <source>
        <dbReference type="Proteomes" id="UP000295620"/>
    </source>
</evidence>
<comment type="caution">
    <text evidence="3">The sequence shown here is derived from an EMBL/GenBank/DDBJ whole genome shotgun (WGS) entry which is preliminary data.</text>
</comment>
<gene>
    <name evidence="3" type="ORF">ATK78_1612</name>
</gene>
<dbReference type="AlphaFoldDB" id="A0A4R6SUI6"/>
<feature type="compositionally biased region" description="Low complexity" evidence="1">
    <location>
        <begin position="18"/>
        <end position="35"/>
    </location>
</feature>
<keyword evidence="4" id="KW-1185">Reference proteome</keyword>
<name>A0A4R6SUI6_9SPHI</name>
<evidence type="ECO:0000256" key="2">
    <source>
        <dbReference type="SAM" id="SignalP"/>
    </source>
</evidence>
<keyword evidence="2" id="KW-0732">Signal</keyword>
<organism evidence="3 4">
    <name type="scientific">Pedobacter metabolipauper</name>
    <dbReference type="NCBI Taxonomy" id="425513"/>
    <lineage>
        <taxon>Bacteria</taxon>
        <taxon>Pseudomonadati</taxon>
        <taxon>Bacteroidota</taxon>
        <taxon>Sphingobacteriia</taxon>
        <taxon>Sphingobacteriales</taxon>
        <taxon>Sphingobacteriaceae</taxon>
        <taxon>Pedobacter</taxon>
    </lineage>
</organism>
<accession>A0A4R6SUI6</accession>
<evidence type="ECO:0000313" key="3">
    <source>
        <dbReference type="EMBL" id="TDQ09458.1"/>
    </source>
</evidence>
<proteinExistence type="predicted"/>
<feature type="region of interest" description="Disordered" evidence="1">
    <location>
        <begin position="15"/>
        <end position="61"/>
    </location>
</feature>
<feature type="signal peptide" evidence="2">
    <location>
        <begin position="1"/>
        <end position="19"/>
    </location>
</feature>
<reference evidence="3 4" key="1">
    <citation type="submission" date="2019-03" db="EMBL/GenBank/DDBJ databases">
        <title>Genomic Encyclopedia of Archaeal and Bacterial Type Strains, Phase II (KMG-II): from individual species to whole genera.</title>
        <authorList>
            <person name="Goeker M."/>
        </authorList>
    </citation>
    <scope>NUCLEOTIDE SEQUENCE [LARGE SCALE GENOMIC DNA]</scope>
    <source>
        <strain evidence="3 4">DSM 19035</strain>
    </source>
</reference>
<dbReference type="EMBL" id="SNYC01000004">
    <property type="protein sequence ID" value="TDQ09458.1"/>
    <property type="molecule type" value="Genomic_DNA"/>
</dbReference>
<feature type="chain" id="PRO_5020470957" evidence="2">
    <location>
        <begin position="20"/>
        <end position="61"/>
    </location>
</feature>